<dbReference type="Gene3D" id="3.30.420.10">
    <property type="entry name" value="Ribonuclease H-like superfamily/Ribonuclease H"/>
    <property type="match status" value="1"/>
</dbReference>
<dbReference type="InterPro" id="IPR036397">
    <property type="entry name" value="RNaseH_sf"/>
</dbReference>
<reference evidence="2" key="1">
    <citation type="submission" date="2022-11" db="EMBL/GenBank/DDBJ databases">
        <authorList>
            <person name="Petersen C."/>
        </authorList>
    </citation>
    <scope>NUCLEOTIDE SEQUENCE</scope>
    <source>
        <strain evidence="2">IBT 22155</strain>
    </source>
</reference>
<evidence type="ECO:0000313" key="2">
    <source>
        <dbReference type="EMBL" id="KAJ5142518.1"/>
    </source>
</evidence>
<dbReference type="EMBL" id="JAPQKL010000002">
    <property type="protein sequence ID" value="KAJ5142518.1"/>
    <property type="molecule type" value="Genomic_DNA"/>
</dbReference>
<evidence type="ECO:0000259" key="1">
    <source>
        <dbReference type="Pfam" id="PF13358"/>
    </source>
</evidence>
<dbReference type="GO" id="GO:0003676">
    <property type="term" value="F:nucleic acid binding"/>
    <property type="evidence" value="ECO:0007669"/>
    <property type="project" value="InterPro"/>
</dbReference>
<dbReference type="GeneID" id="81401219"/>
<proteinExistence type="predicted"/>
<dbReference type="Pfam" id="PF13358">
    <property type="entry name" value="DDE_3"/>
    <property type="match status" value="1"/>
</dbReference>
<dbReference type="PANTHER" id="PTHR46564">
    <property type="entry name" value="TRANSPOSASE"/>
    <property type="match status" value="1"/>
</dbReference>
<protein>
    <recommendedName>
        <fullName evidence="1">Tc1-like transposase DDE domain-containing protein</fullName>
    </recommendedName>
</protein>
<evidence type="ECO:0000313" key="3">
    <source>
        <dbReference type="Proteomes" id="UP001149079"/>
    </source>
</evidence>
<keyword evidence="3" id="KW-1185">Reference proteome</keyword>
<dbReference type="SUPFAM" id="SSF53098">
    <property type="entry name" value="Ribonuclease H-like"/>
    <property type="match status" value="1"/>
</dbReference>
<gene>
    <name evidence="2" type="ORF">N7515_001305</name>
</gene>
<dbReference type="InterPro" id="IPR009057">
    <property type="entry name" value="Homeodomain-like_sf"/>
</dbReference>
<dbReference type="RefSeq" id="XP_056524162.1">
    <property type="nucleotide sequence ID" value="XM_056662049.1"/>
</dbReference>
<dbReference type="InterPro" id="IPR012337">
    <property type="entry name" value="RNaseH-like_sf"/>
</dbReference>
<comment type="caution">
    <text evidence="2">The sequence shown here is derived from an EMBL/GenBank/DDBJ whole genome shotgun (WGS) entry which is preliminary data.</text>
</comment>
<dbReference type="OrthoDB" id="5379619at2759"/>
<name>A0A9W9L846_9EURO</name>
<reference evidence="2" key="2">
    <citation type="journal article" date="2023" name="IMA Fungus">
        <title>Comparative genomic study of the Penicillium genus elucidates a diverse pangenome and 15 lateral gene transfer events.</title>
        <authorList>
            <person name="Petersen C."/>
            <person name="Sorensen T."/>
            <person name="Nielsen M.R."/>
            <person name="Sondergaard T.E."/>
            <person name="Sorensen J.L."/>
            <person name="Fitzpatrick D.A."/>
            <person name="Frisvad J.C."/>
            <person name="Nielsen K.L."/>
        </authorList>
    </citation>
    <scope>NUCLEOTIDE SEQUENCE</scope>
    <source>
        <strain evidence="2">IBT 22155</strain>
    </source>
</reference>
<dbReference type="AlphaFoldDB" id="A0A9W9L846"/>
<dbReference type="InterPro" id="IPR038717">
    <property type="entry name" value="Tc1-like_DDE_dom"/>
</dbReference>
<dbReference type="Proteomes" id="UP001149079">
    <property type="component" value="Unassembled WGS sequence"/>
</dbReference>
<dbReference type="InterPro" id="IPR047655">
    <property type="entry name" value="Transpos_IS630-like"/>
</dbReference>
<accession>A0A9W9L846</accession>
<dbReference type="SUPFAM" id="SSF46689">
    <property type="entry name" value="Homeodomain-like"/>
    <property type="match status" value="1"/>
</dbReference>
<dbReference type="NCBIfam" id="NF033545">
    <property type="entry name" value="transpos_IS630"/>
    <property type="match status" value="1"/>
</dbReference>
<sequence>MAPNLAPSKHELIYDMIHSGERSITKMALAAGCNKSTIWRISSNIRMFGSVKAPPNKGGRPRSITPLMLEALCDHLIEKPALYLDEMVIFLWDEFALQATKSSISRALKSKGWSKKTARVKARERNLDLRDEYHHFISDFKSYHLVYVDESGCDKRIGFRRTGWSPLGTAPVQVSKFHRDQRYQILPAYAQDGIVLSRVFKGSTDATVFEDFIEQLLQHCGKWPEPKSVLVMDNASFHHSDRIKQMCSEAGVKLVYLPPYSPDLNPIEEYFAELKAFIRRNWQSYEENPAQGFDNFLEWCVDVVGAREKSAEGHFRHAGLAVEIQRYCGSKVRD</sequence>
<organism evidence="2 3">
    <name type="scientific">Penicillium bovifimosum</name>
    <dbReference type="NCBI Taxonomy" id="126998"/>
    <lineage>
        <taxon>Eukaryota</taxon>
        <taxon>Fungi</taxon>
        <taxon>Dikarya</taxon>
        <taxon>Ascomycota</taxon>
        <taxon>Pezizomycotina</taxon>
        <taxon>Eurotiomycetes</taxon>
        <taxon>Eurotiomycetidae</taxon>
        <taxon>Eurotiales</taxon>
        <taxon>Aspergillaceae</taxon>
        <taxon>Penicillium</taxon>
    </lineage>
</organism>
<dbReference type="PANTHER" id="PTHR46564:SF1">
    <property type="entry name" value="TRANSPOSASE"/>
    <property type="match status" value="1"/>
</dbReference>
<feature type="domain" description="Tc1-like transposase DDE" evidence="1">
    <location>
        <begin position="145"/>
        <end position="284"/>
    </location>
</feature>